<evidence type="ECO:0000256" key="2">
    <source>
        <dbReference type="ARBA" id="ARBA00022801"/>
    </source>
</evidence>
<evidence type="ECO:0000259" key="4">
    <source>
        <dbReference type="SMART" id="SM00382"/>
    </source>
</evidence>
<dbReference type="InterPro" id="IPR003593">
    <property type="entry name" value="AAA+_ATPase"/>
</dbReference>
<dbReference type="InterPro" id="IPR027417">
    <property type="entry name" value="P-loop_NTPase"/>
</dbReference>
<dbReference type="PANTHER" id="PTHR43146">
    <property type="entry name" value="CANCER-RELATED NUCLEOSIDE-TRIPHOSPHATASE"/>
    <property type="match status" value="1"/>
</dbReference>
<dbReference type="SMART" id="SM00382">
    <property type="entry name" value="AAA"/>
    <property type="match status" value="1"/>
</dbReference>
<evidence type="ECO:0000313" key="5">
    <source>
        <dbReference type="EMBL" id="KAK2707425.1"/>
    </source>
</evidence>
<dbReference type="AlphaFoldDB" id="A0AA88H8P8"/>
<dbReference type="EMBL" id="JAVRJZ010000019">
    <property type="protein sequence ID" value="KAK2707425.1"/>
    <property type="molecule type" value="Genomic_DNA"/>
</dbReference>
<accession>A0AA88H8P8</accession>
<protein>
    <recommendedName>
        <fullName evidence="4">AAA+ ATPase domain-containing protein</fullName>
    </recommendedName>
</protein>
<name>A0AA88H8P8_ARTSF</name>
<dbReference type="Pfam" id="PF03266">
    <property type="entry name" value="NTPase_1"/>
    <property type="match status" value="1"/>
</dbReference>
<dbReference type="Proteomes" id="UP001187531">
    <property type="component" value="Unassembled WGS sequence"/>
</dbReference>
<dbReference type="InterPro" id="IPR004948">
    <property type="entry name" value="Nuc-triphosphatase_THEP1"/>
</dbReference>
<gene>
    <name evidence="5" type="ORF">QYM36_015200</name>
</gene>
<evidence type="ECO:0000256" key="1">
    <source>
        <dbReference type="ARBA" id="ARBA00022741"/>
    </source>
</evidence>
<dbReference type="PANTHER" id="PTHR43146:SF1">
    <property type="entry name" value="CANCER-RELATED NUCLEOSIDE-TRIPHOSPHATASE"/>
    <property type="match status" value="1"/>
</dbReference>
<organism evidence="5 6">
    <name type="scientific">Artemia franciscana</name>
    <name type="common">Brine shrimp</name>
    <name type="synonym">Artemia sanfranciscana</name>
    <dbReference type="NCBI Taxonomy" id="6661"/>
    <lineage>
        <taxon>Eukaryota</taxon>
        <taxon>Metazoa</taxon>
        <taxon>Ecdysozoa</taxon>
        <taxon>Arthropoda</taxon>
        <taxon>Crustacea</taxon>
        <taxon>Branchiopoda</taxon>
        <taxon>Anostraca</taxon>
        <taxon>Artemiidae</taxon>
        <taxon>Artemia</taxon>
    </lineage>
</organism>
<dbReference type="SUPFAM" id="SSF52540">
    <property type="entry name" value="P-loop containing nucleoside triphosphate hydrolases"/>
    <property type="match status" value="1"/>
</dbReference>
<keyword evidence="6" id="KW-1185">Reference proteome</keyword>
<keyword evidence="2" id="KW-0378">Hydrolase</keyword>
<evidence type="ECO:0000313" key="6">
    <source>
        <dbReference type="Proteomes" id="UP001187531"/>
    </source>
</evidence>
<proteinExistence type="predicted"/>
<feature type="domain" description="AAA+ ATPase" evidence="4">
    <location>
        <begin position="1"/>
        <end position="166"/>
    </location>
</feature>
<dbReference type="GO" id="GO:0017111">
    <property type="term" value="F:ribonucleoside triphosphate phosphatase activity"/>
    <property type="evidence" value="ECO:0007669"/>
    <property type="project" value="InterPro"/>
</dbReference>
<keyword evidence="3" id="KW-0067">ATP-binding</keyword>
<sequence length="184" mass="20606">MGKHVLLTGSPGVGKTTVIKQVIQKLKENNEEVSGFFTEEVRHAGDRIGFDIVTVSGQRGVLSRTKEYFQPEWTAGPMISKYQVNMLDLEQITLKELEHGKGFLAVDEIGKMELTSRKFSDKIADCVLRPDVRIFGTIPIQKAGQKSHPVLDKLRSNNQFEVILVTKANRNSLADQVLSLLLDR</sequence>
<dbReference type="GO" id="GO:0005524">
    <property type="term" value="F:ATP binding"/>
    <property type="evidence" value="ECO:0007669"/>
    <property type="project" value="UniProtKB-KW"/>
</dbReference>
<keyword evidence="1" id="KW-0547">Nucleotide-binding</keyword>
<reference evidence="5" key="1">
    <citation type="submission" date="2023-07" db="EMBL/GenBank/DDBJ databases">
        <title>Chromosome-level genome assembly of Artemia franciscana.</title>
        <authorList>
            <person name="Jo E."/>
        </authorList>
    </citation>
    <scope>NUCLEOTIDE SEQUENCE</scope>
    <source>
        <tissue evidence="5">Whole body</tissue>
    </source>
</reference>
<comment type="caution">
    <text evidence="5">The sequence shown here is derived from an EMBL/GenBank/DDBJ whole genome shotgun (WGS) entry which is preliminary data.</text>
</comment>
<evidence type="ECO:0000256" key="3">
    <source>
        <dbReference type="ARBA" id="ARBA00022840"/>
    </source>
</evidence>
<dbReference type="Gene3D" id="3.40.50.300">
    <property type="entry name" value="P-loop containing nucleotide triphosphate hydrolases"/>
    <property type="match status" value="1"/>
</dbReference>